<dbReference type="Proteomes" id="UP000294901">
    <property type="component" value="Unassembled WGS sequence"/>
</dbReference>
<dbReference type="RefSeq" id="WP_166661437.1">
    <property type="nucleotide sequence ID" value="NZ_BOMD01000032.1"/>
</dbReference>
<dbReference type="EMBL" id="SNWR01000002">
    <property type="protein sequence ID" value="TDO32618.1"/>
    <property type="molecule type" value="Genomic_DNA"/>
</dbReference>
<organism evidence="2 3">
    <name type="scientific">Paractinoplanes brasiliensis</name>
    <dbReference type="NCBI Taxonomy" id="52695"/>
    <lineage>
        <taxon>Bacteria</taxon>
        <taxon>Bacillati</taxon>
        <taxon>Actinomycetota</taxon>
        <taxon>Actinomycetes</taxon>
        <taxon>Micromonosporales</taxon>
        <taxon>Micromonosporaceae</taxon>
        <taxon>Paractinoplanes</taxon>
    </lineage>
</organism>
<proteinExistence type="predicted"/>
<comment type="caution">
    <text evidence="2">The sequence shown here is derived from an EMBL/GenBank/DDBJ whole genome shotgun (WGS) entry which is preliminary data.</text>
</comment>
<protein>
    <submittedName>
        <fullName evidence="2">Uncharacterized protein</fullName>
    </submittedName>
</protein>
<evidence type="ECO:0000313" key="2">
    <source>
        <dbReference type="EMBL" id="TDO32618.1"/>
    </source>
</evidence>
<accession>A0A4V3C671</accession>
<dbReference type="AlphaFoldDB" id="A0A4V3C671"/>
<feature type="region of interest" description="Disordered" evidence="1">
    <location>
        <begin position="24"/>
        <end position="48"/>
    </location>
</feature>
<keyword evidence="3" id="KW-1185">Reference proteome</keyword>
<evidence type="ECO:0000313" key="3">
    <source>
        <dbReference type="Proteomes" id="UP000294901"/>
    </source>
</evidence>
<evidence type="ECO:0000256" key="1">
    <source>
        <dbReference type="SAM" id="MobiDB-lite"/>
    </source>
</evidence>
<sequence length="48" mass="5245">MRWFRSLLMLVVQRPERVLAQAAVPQADRPEGNGGVDLAGQDGQANPE</sequence>
<reference evidence="2 3" key="1">
    <citation type="submission" date="2019-03" db="EMBL/GenBank/DDBJ databases">
        <title>Sequencing the genomes of 1000 actinobacteria strains.</title>
        <authorList>
            <person name="Klenk H.-P."/>
        </authorList>
    </citation>
    <scope>NUCLEOTIDE SEQUENCE [LARGE SCALE GENOMIC DNA]</scope>
    <source>
        <strain evidence="2 3">DSM 43805</strain>
    </source>
</reference>
<gene>
    <name evidence="2" type="ORF">C8E87_8087</name>
</gene>
<name>A0A4V3C671_9ACTN</name>